<dbReference type="Pfam" id="PF02458">
    <property type="entry name" value="Transferase"/>
    <property type="match status" value="1"/>
</dbReference>
<reference evidence="1 2" key="1">
    <citation type="submission" date="2024-01" db="EMBL/GenBank/DDBJ databases">
        <title>Complete genome of Cladobotryum mycophilum ATHUM6906.</title>
        <authorList>
            <person name="Christinaki A.C."/>
            <person name="Myridakis A.I."/>
            <person name="Kouvelis V.N."/>
        </authorList>
    </citation>
    <scope>NUCLEOTIDE SEQUENCE [LARGE SCALE GENOMIC DNA]</scope>
    <source>
        <strain evidence="1 2">ATHUM6906</strain>
    </source>
</reference>
<name>A0ABR0SI85_9HYPO</name>
<dbReference type="Gene3D" id="3.30.559.10">
    <property type="entry name" value="Chloramphenicol acetyltransferase-like domain"/>
    <property type="match status" value="2"/>
</dbReference>
<keyword evidence="2" id="KW-1185">Reference proteome</keyword>
<evidence type="ECO:0000313" key="1">
    <source>
        <dbReference type="EMBL" id="KAK5991872.1"/>
    </source>
</evidence>
<gene>
    <name evidence="1" type="ORF">PT974_05259</name>
</gene>
<proteinExistence type="predicted"/>
<evidence type="ECO:0000313" key="2">
    <source>
        <dbReference type="Proteomes" id="UP001338125"/>
    </source>
</evidence>
<sequence>MAPPRVPTDRVVPVLPYDSSMAVLTSKIHVLLAYNAVLDPERLRDTLWSVVEREGWERLGARLRRVGLTGLEFHIPVKFTLERPAINFSQVTHDTSIASHPEACHLVAPIDTETIKTYPAPIEGLILPEGSPVNLFDYLSRDIPLLGIHVVSFRDAAVVVFYLPHMLLDGTGIIATLNAWTMALHGEDCKIPTPIAMDVDPLASIKPNPNLLKPTRHFPWVWTGLSWGRYVLAISPRLLFSSRVFKTIIVPPSQMKRLRERAIQELAAERGTVKDGRPATLSDGDVLAAWWLRLELSHLPKHSKQKVSLVNAVALRQFLPGEADPKRPDSKIVFSNIFDFVRVIMDADYIKNQPLGQVANRIRTILRKAQTPERLESFATWWKTSRLTCPKLFGTSDMYVIGFSNMTMGKFFKIDLLGAAVDRETRSSPLNPSNVQLRVTGASPFNGTWIAGKDDNNNYWLNCGTWSPYWPKIEEALAKENMAAEAIPMRVLAPIRARL</sequence>
<dbReference type="EMBL" id="JAVFKD010000012">
    <property type="protein sequence ID" value="KAK5991872.1"/>
    <property type="molecule type" value="Genomic_DNA"/>
</dbReference>
<organism evidence="1 2">
    <name type="scientific">Cladobotryum mycophilum</name>
    <dbReference type="NCBI Taxonomy" id="491253"/>
    <lineage>
        <taxon>Eukaryota</taxon>
        <taxon>Fungi</taxon>
        <taxon>Dikarya</taxon>
        <taxon>Ascomycota</taxon>
        <taxon>Pezizomycotina</taxon>
        <taxon>Sordariomycetes</taxon>
        <taxon>Hypocreomycetidae</taxon>
        <taxon>Hypocreales</taxon>
        <taxon>Hypocreaceae</taxon>
        <taxon>Cladobotryum</taxon>
    </lineage>
</organism>
<dbReference type="Proteomes" id="UP001338125">
    <property type="component" value="Unassembled WGS sequence"/>
</dbReference>
<accession>A0ABR0SI85</accession>
<protein>
    <submittedName>
        <fullName evidence="1">Transcriptional regulator calD</fullName>
    </submittedName>
</protein>
<comment type="caution">
    <text evidence="1">The sequence shown here is derived from an EMBL/GenBank/DDBJ whole genome shotgun (WGS) entry which is preliminary data.</text>
</comment>
<dbReference type="InterPro" id="IPR023213">
    <property type="entry name" value="CAT-like_dom_sf"/>
</dbReference>